<proteinExistence type="predicted"/>
<gene>
    <name evidence="4" type="ORF">ACK4CT_28945</name>
</gene>
<keyword evidence="1" id="KW-0133">Cell shape</keyword>
<feature type="active site" description="Proton donor/acceptor" evidence="1">
    <location>
        <position position="195"/>
    </location>
</feature>
<dbReference type="RefSeq" id="WP_409545047.1">
    <property type="nucleotide sequence ID" value="NZ_JBKBDD010000014.1"/>
</dbReference>
<name>A0ABW9LGV3_9MYCO</name>
<comment type="caution">
    <text evidence="4">The sequence shown here is derived from an EMBL/GenBank/DDBJ whole genome shotgun (WGS) entry which is preliminary data.</text>
</comment>
<accession>A0ABW9LGV3</accession>
<dbReference type="PANTHER" id="PTHR38589:SF1">
    <property type="entry name" value="BLR0621 PROTEIN"/>
    <property type="match status" value="1"/>
</dbReference>
<reference evidence="4 5" key="1">
    <citation type="submission" date="2024-12" db="EMBL/GenBank/DDBJ databases">
        <title>The coexistence of Mycolicibacterium septicum and Mycolicibacterium nivoides in clinical samples.</title>
        <authorList>
            <person name="Wang C."/>
            <person name="Feng Y."/>
            <person name="Zong Z."/>
        </authorList>
    </citation>
    <scope>NUCLEOTIDE SEQUENCE [LARGE SCALE GENOMIC DNA]</scope>
    <source>
        <strain evidence="4 5">120309</strain>
    </source>
</reference>
<dbReference type="EMBL" id="JBKBDD010000014">
    <property type="protein sequence ID" value="MFN6547229.1"/>
    <property type="molecule type" value="Genomic_DNA"/>
</dbReference>
<evidence type="ECO:0000259" key="3">
    <source>
        <dbReference type="PROSITE" id="PS52029"/>
    </source>
</evidence>
<keyword evidence="2" id="KW-1133">Transmembrane helix</keyword>
<organism evidence="4 5">
    <name type="scientific">Mycolicibacterium nivoides</name>
    <dbReference type="NCBI Taxonomy" id="2487344"/>
    <lineage>
        <taxon>Bacteria</taxon>
        <taxon>Bacillati</taxon>
        <taxon>Actinomycetota</taxon>
        <taxon>Actinomycetes</taxon>
        <taxon>Mycobacteriales</taxon>
        <taxon>Mycobacteriaceae</taxon>
        <taxon>Mycolicibacterium</taxon>
    </lineage>
</organism>
<keyword evidence="2" id="KW-0472">Membrane</keyword>
<dbReference type="Pfam" id="PF03734">
    <property type="entry name" value="YkuD"/>
    <property type="match status" value="1"/>
</dbReference>
<feature type="active site" description="Nucleophile" evidence="1">
    <location>
        <position position="205"/>
    </location>
</feature>
<keyword evidence="5" id="KW-1185">Reference proteome</keyword>
<evidence type="ECO:0000313" key="5">
    <source>
        <dbReference type="Proteomes" id="UP001635816"/>
    </source>
</evidence>
<evidence type="ECO:0000313" key="4">
    <source>
        <dbReference type="EMBL" id="MFN6547229.1"/>
    </source>
</evidence>
<feature type="transmembrane region" description="Helical" evidence="2">
    <location>
        <begin position="21"/>
        <end position="43"/>
    </location>
</feature>
<feature type="domain" description="L,D-TPase catalytic" evidence="3">
    <location>
        <begin position="60"/>
        <end position="231"/>
    </location>
</feature>
<keyword evidence="2" id="KW-0812">Transmembrane</keyword>
<keyword evidence="1" id="KW-0961">Cell wall biogenesis/degradation</keyword>
<comment type="pathway">
    <text evidence="1">Cell wall biogenesis; peptidoglycan biosynthesis.</text>
</comment>
<evidence type="ECO:0000256" key="1">
    <source>
        <dbReference type="PROSITE-ProRule" id="PRU01373"/>
    </source>
</evidence>
<keyword evidence="1" id="KW-0573">Peptidoglycan synthesis</keyword>
<dbReference type="PANTHER" id="PTHR38589">
    <property type="entry name" value="BLR0621 PROTEIN"/>
    <property type="match status" value="1"/>
</dbReference>
<sequence>MRIASQIRLGQRKPWLHGWKAAAVSIYVQILIGLAAVIAVVLASSAAAQADPVRQMIVVSAPSAKSTTASLTAYERTGEGWQVVLGPTPAQLGELGIGTPQDDVFRTPTGTFPLGQAFGREPNPGTRMPYFQTTEEDWWDEDVDSSAYNTHVRTANINSDDAENLYTSGVIYDYAVLIDHNPRRIPGRSAGIFLHVTDGDPTWGCVAIERDQMRSVLRWLDPSAHPQIVIGVDLGGPPASPEHG</sequence>
<protein>
    <submittedName>
        <fullName evidence="4">L,D-transpeptidase</fullName>
    </submittedName>
</protein>
<evidence type="ECO:0000256" key="2">
    <source>
        <dbReference type="SAM" id="Phobius"/>
    </source>
</evidence>
<dbReference type="PROSITE" id="PS52029">
    <property type="entry name" value="LD_TPASE"/>
    <property type="match status" value="1"/>
</dbReference>
<dbReference type="InterPro" id="IPR005490">
    <property type="entry name" value="LD_TPept_cat_dom"/>
</dbReference>
<dbReference type="Proteomes" id="UP001635816">
    <property type="component" value="Unassembled WGS sequence"/>
</dbReference>